<protein>
    <submittedName>
        <fullName evidence="1">Uncharacterized protein</fullName>
    </submittedName>
</protein>
<sequence>MQLIPHLMLKSCMGSGRSGALLSVQCWRMRLRSKKRV</sequence>
<dbReference type="Gramene" id="KQL04705">
    <property type="protein sequence ID" value="KQL04705"/>
    <property type="gene ID" value="SETIT_005327mg"/>
</dbReference>
<dbReference type="InParanoid" id="K3XTS0"/>
<keyword evidence="2" id="KW-1185">Reference proteome</keyword>
<proteinExistence type="predicted"/>
<dbReference type="EnsemblPlants" id="KQL04705">
    <property type="protein sequence ID" value="KQL04705"/>
    <property type="gene ID" value="SETIT_005327mg"/>
</dbReference>
<reference evidence="2" key="1">
    <citation type="journal article" date="2012" name="Nat. Biotechnol.">
        <title>Reference genome sequence of the model plant Setaria.</title>
        <authorList>
            <person name="Bennetzen J.L."/>
            <person name="Schmutz J."/>
            <person name="Wang H."/>
            <person name="Percifield R."/>
            <person name="Hawkins J."/>
            <person name="Pontaroli A.C."/>
            <person name="Estep M."/>
            <person name="Feng L."/>
            <person name="Vaughn J.N."/>
            <person name="Grimwood J."/>
            <person name="Jenkins J."/>
            <person name="Barry K."/>
            <person name="Lindquist E."/>
            <person name="Hellsten U."/>
            <person name="Deshpande S."/>
            <person name="Wang X."/>
            <person name="Wu X."/>
            <person name="Mitros T."/>
            <person name="Triplett J."/>
            <person name="Yang X."/>
            <person name="Ye C.Y."/>
            <person name="Mauro-Herrera M."/>
            <person name="Wang L."/>
            <person name="Li P."/>
            <person name="Sharma M."/>
            <person name="Sharma R."/>
            <person name="Ronald P.C."/>
            <person name="Panaud O."/>
            <person name="Kellogg E.A."/>
            <person name="Brutnell T.P."/>
            <person name="Doust A.N."/>
            <person name="Tuskan G.A."/>
            <person name="Rokhsar D."/>
            <person name="Devos K.M."/>
        </authorList>
    </citation>
    <scope>NUCLEOTIDE SEQUENCE [LARGE SCALE GENOMIC DNA]</scope>
    <source>
        <strain evidence="2">cv. Yugu1</strain>
    </source>
</reference>
<evidence type="ECO:0000313" key="1">
    <source>
        <dbReference type="EnsemblPlants" id="KQL04705"/>
    </source>
</evidence>
<dbReference type="HOGENOM" id="CLU_3351970_0_0_1"/>
<dbReference type="EMBL" id="AGNK02002911">
    <property type="status" value="NOT_ANNOTATED_CDS"/>
    <property type="molecule type" value="Genomic_DNA"/>
</dbReference>
<accession>K3XTS0</accession>
<dbReference type="Proteomes" id="UP000004995">
    <property type="component" value="Unassembled WGS sequence"/>
</dbReference>
<evidence type="ECO:0000313" key="2">
    <source>
        <dbReference type="Proteomes" id="UP000004995"/>
    </source>
</evidence>
<dbReference type="AlphaFoldDB" id="K3XTS0"/>
<name>K3XTS0_SETIT</name>
<reference evidence="1" key="2">
    <citation type="submission" date="2018-08" db="UniProtKB">
        <authorList>
            <consortium name="EnsemblPlants"/>
        </authorList>
    </citation>
    <scope>IDENTIFICATION</scope>
    <source>
        <strain evidence="1">Yugu1</strain>
    </source>
</reference>
<organism evidence="1 2">
    <name type="scientific">Setaria italica</name>
    <name type="common">Foxtail millet</name>
    <name type="synonym">Panicum italicum</name>
    <dbReference type="NCBI Taxonomy" id="4555"/>
    <lineage>
        <taxon>Eukaryota</taxon>
        <taxon>Viridiplantae</taxon>
        <taxon>Streptophyta</taxon>
        <taxon>Embryophyta</taxon>
        <taxon>Tracheophyta</taxon>
        <taxon>Spermatophyta</taxon>
        <taxon>Magnoliopsida</taxon>
        <taxon>Liliopsida</taxon>
        <taxon>Poales</taxon>
        <taxon>Poaceae</taxon>
        <taxon>PACMAD clade</taxon>
        <taxon>Panicoideae</taxon>
        <taxon>Panicodae</taxon>
        <taxon>Paniceae</taxon>
        <taxon>Cenchrinae</taxon>
        <taxon>Setaria</taxon>
    </lineage>
</organism>